<dbReference type="PANTHER" id="PTHR46250">
    <property type="entry name" value="MYB/SANT-LIKE DNA-BINDING DOMAIN PROTEIN-RELATED"/>
    <property type="match status" value="1"/>
</dbReference>
<name>A0A9J5WAQ3_SOLCO</name>
<feature type="compositionally biased region" description="Polar residues" evidence="1">
    <location>
        <begin position="446"/>
        <end position="456"/>
    </location>
</feature>
<keyword evidence="3" id="KW-1185">Reference proteome</keyword>
<dbReference type="AlphaFoldDB" id="A0A9J5WAQ3"/>
<accession>A0A9J5WAQ3</accession>
<organism evidence="2 3">
    <name type="scientific">Solanum commersonii</name>
    <name type="common">Commerson's wild potato</name>
    <name type="synonym">Commerson's nightshade</name>
    <dbReference type="NCBI Taxonomy" id="4109"/>
    <lineage>
        <taxon>Eukaryota</taxon>
        <taxon>Viridiplantae</taxon>
        <taxon>Streptophyta</taxon>
        <taxon>Embryophyta</taxon>
        <taxon>Tracheophyta</taxon>
        <taxon>Spermatophyta</taxon>
        <taxon>Magnoliopsida</taxon>
        <taxon>eudicotyledons</taxon>
        <taxon>Gunneridae</taxon>
        <taxon>Pentapetalae</taxon>
        <taxon>asterids</taxon>
        <taxon>lamiids</taxon>
        <taxon>Solanales</taxon>
        <taxon>Solanaceae</taxon>
        <taxon>Solanoideae</taxon>
        <taxon>Solaneae</taxon>
        <taxon>Solanum</taxon>
    </lineage>
</organism>
<feature type="region of interest" description="Disordered" evidence="1">
    <location>
        <begin position="156"/>
        <end position="238"/>
    </location>
</feature>
<feature type="region of interest" description="Disordered" evidence="1">
    <location>
        <begin position="430"/>
        <end position="456"/>
    </location>
</feature>
<gene>
    <name evidence="2" type="ORF">H5410_061934</name>
</gene>
<evidence type="ECO:0000256" key="1">
    <source>
        <dbReference type="SAM" id="MobiDB-lite"/>
    </source>
</evidence>
<dbReference type="Proteomes" id="UP000824120">
    <property type="component" value="Chromosome 12"/>
</dbReference>
<evidence type="ECO:0000313" key="2">
    <source>
        <dbReference type="EMBL" id="KAG5572168.1"/>
    </source>
</evidence>
<protein>
    <recommendedName>
        <fullName evidence="4">DDE Tnp4 domain-containing protein</fullName>
    </recommendedName>
</protein>
<evidence type="ECO:0008006" key="4">
    <source>
        <dbReference type="Google" id="ProtNLM"/>
    </source>
</evidence>
<reference evidence="2 3" key="1">
    <citation type="submission" date="2020-09" db="EMBL/GenBank/DDBJ databases">
        <title>De no assembly of potato wild relative species, Solanum commersonii.</title>
        <authorList>
            <person name="Cho K."/>
        </authorList>
    </citation>
    <scope>NUCLEOTIDE SEQUENCE [LARGE SCALE GENOMIC DNA]</scope>
    <source>
        <strain evidence="2">LZ3.2</strain>
        <tissue evidence="2">Leaf</tissue>
    </source>
</reference>
<feature type="compositionally biased region" description="Polar residues" evidence="1">
    <location>
        <begin position="193"/>
        <end position="225"/>
    </location>
</feature>
<proteinExistence type="predicted"/>
<dbReference type="PANTHER" id="PTHR46250:SF9">
    <property type="entry name" value="MYB_SANT-LIKE DOMAIN-CONTAINING PROTEIN"/>
    <property type="match status" value="1"/>
</dbReference>
<feature type="compositionally biased region" description="Polar residues" evidence="1">
    <location>
        <begin position="174"/>
        <end position="186"/>
    </location>
</feature>
<evidence type="ECO:0000313" key="3">
    <source>
        <dbReference type="Proteomes" id="UP000824120"/>
    </source>
</evidence>
<dbReference type="OrthoDB" id="1302841at2759"/>
<sequence length="456" mass="51097">MVEIEERSCKSDVQVIGPDFQGCLGALDGTYISIRVEAIYKPRYRTRKGDIATNVLGVSDRNLKFIYVLPGWEGSTADGCVLRDVVVRTNGLKLPQNNGTFRHGYLMELEHYMNARHPNCGLKSLPHVDSKIRAWKESYATISLLKSRSGLGFQYSDGNDASGTRDDQAAQEEPNVSTGATQSPFTAQDEPNESTGAAQSSFTTQKSETRQSQKQGDSFKASSSKVNEKGRCKKRKTTEDDNDIVLKGERDLSEIRGKVLSIIGSPAFEIYNSDERVKATMGITQDIKRMEFFLSINELEHHNNSAVGEITKIQLEIRSTQMLFCQVIIYCWGCRSGLGFRYNDGTILVEDPKAWDDFIKVDPYTKSMKFKKWPLFTDWEEIFRKDGATEQFAEGPEVGVQEIERIEAQEVSNDMSFEFPIIVIDEDDAPAKKEDQIAQGEPSVSDGATQSSWSAF</sequence>
<comment type="caution">
    <text evidence="2">The sequence shown here is derived from an EMBL/GenBank/DDBJ whole genome shotgun (WGS) entry which is preliminary data.</text>
</comment>
<dbReference type="EMBL" id="JACXVP010000012">
    <property type="protein sequence ID" value="KAG5572168.1"/>
    <property type="molecule type" value="Genomic_DNA"/>
</dbReference>